<sequence>MENPLKSKVFTTNWDAWNNKWVPFVATPFLAVLGVVIGSVLNVYFASSELGQTLVMGLFVGVTMMTGYTLLALVD</sequence>
<dbReference type="RefSeq" id="WP_130169135.1">
    <property type="nucleotide sequence ID" value="NZ_SHMR01000001.1"/>
</dbReference>
<dbReference type="Proteomes" id="UP000292704">
    <property type="component" value="Unassembled WGS sequence"/>
</dbReference>
<dbReference type="EMBL" id="SHMR01000001">
    <property type="protein sequence ID" value="RZH68027.1"/>
    <property type="molecule type" value="Genomic_DNA"/>
</dbReference>
<protein>
    <submittedName>
        <fullName evidence="2">Uncharacterized protein</fullName>
    </submittedName>
</protein>
<feature type="transmembrane region" description="Helical" evidence="1">
    <location>
        <begin position="53"/>
        <end position="74"/>
    </location>
</feature>
<evidence type="ECO:0000256" key="1">
    <source>
        <dbReference type="SAM" id="Phobius"/>
    </source>
</evidence>
<evidence type="ECO:0000313" key="2">
    <source>
        <dbReference type="EMBL" id="RZH68027.1"/>
    </source>
</evidence>
<evidence type="ECO:0000313" key="3">
    <source>
        <dbReference type="Proteomes" id="UP000292704"/>
    </source>
</evidence>
<organism evidence="2 3">
    <name type="scientific">Natrinema altunense</name>
    <dbReference type="NCBI Taxonomy" id="222984"/>
    <lineage>
        <taxon>Archaea</taxon>
        <taxon>Methanobacteriati</taxon>
        <taxon>Methanobacteriota</taxon>
        <taxon>Stenosarchaea group</taxon>
        <taxon>Halobacteria</taxon>
        <taxon>Halobacteriales</taxon>
        <taxon>Natrialbaceae</taxon>
        <taxon>Natrinema</taxon>
    </lineage>
</organism>
<dbReference type="OrthoDB" id="175949at2157"/>
<accession>A0A482Y5C1</accession>
<gene>
    <name evidence="2" type="ORF">ELS17_00725</name>
</gene>
<keyword evidence="1" id="KW-1133">Transmembrane helix</keyword>
<dbReference type="AlphaFoldDB" id="A0A482Y5C1"/>
<name>A0A482Y5C1_9EURY</name>
<proteinExistence type="predicted"/>
<feature type="transmembrane region" description="Helical" evidence="1">
    <location>
        <begin position="21"/>
        <end position="47"/>
    </location>
</feature>
<comment type="caution">
    <text evidence="2">The sequence shown here is derived from an EMBL/GenBank/DDBJ whole genome shotgun (WGS) entry which is preliminary data.</text>
</comment>
<reference evidence="2 3" key="1">
    <citation type="submission" date="2019-02" db="EMBL/GenBank/DDBJ databases">
        <title>Genome analysis provides insights into bioremediation potentialities and Haloocin production by Natrinema altunense strain 4.1R isolated from Chott Douz in Tunisian desert.</title>
        <authorList>
            <person name="Najjari A."/>
            <person name="Youssef N."/>
            <person name="Ben Dhia O."/>
            <person name="Ferjani R."/>
            <person name="El Hidri D."/>
            <person name="Ouzari H.I."/>
            <person name="Cherif A."/>
        </authorList>
    </citation>
    <scope>NUCLEOTIDE SEQUENCE [LARGE SCALE GENOMIC DNA]</scope>
    <source>
        <strain evidence="2 3">4.1R</strain>
    </source>
</reference>
<keyword evidence="1" id="KW-0812">Transmembrane</keyword>
<keyword evidence="1" id="KW-0472">Membrane</keyword>